<keyword evidence="3" id="KW-1185">Reference proteome</keyword>
<dbReference type="Gene3D" id="3.40.50.1110">
    <property type="entry name" value="SGNH hydrolase"/>
    <property type="match status" value="1"/>
</dbReference>
<dbReference type="EMBL" id="JAAGRQ010000080">
    <property type="protein sequence ID" value="NDY58119.1"/>
    <property type="molecule type" value="Genomic_DNA"/>
</dbReference>
<dbReference type="AlphaFoldDB" id="A0A7K3NSC2"/>
<organism evidence="2 3">
    <name type="scientific">Desulfolutivibrio sulfodismutans</name>
    <dbReference type="NCBI Taxonomy" id="63561"/>
    <lineage>
        <taxon>Bacteria</taxon>
        <taxon>Pseudomonadati</taxon>
        <taxon>Thermodesulfobacteriota</taxon>
        <taxon>Desulfovibrionia</taxon>
        <taxon>Desulfovibrionales</taxon>
        <taxon>Desulfovibrionaceae</taxon>
        <taxon>Desulfolutivibrio</taxon>
    </lineage>
</organism>
<proteinExistence type="predicted"/>
<evidence type="ECO:0000313" key="2">
    <source>
        <dbReference type="EMBL" id="NDY58119.1"/>
    </source>
</evidence>
<comment type="caution">
    <text evidence="2">The sequence shown here is derived from an EMBL/GenBank/DDBJ whole genome shotgun (WGS) entry which is preliminary data.</text>
</comment>
<dbReference type="InterPro" id="IPR036514">
    <property type="entry name" value="SGNH_hydro_sf"/>
</dbReference>
<dbReference type="InterPro" id="IPR007407">
    <property type="entry name" value="DUF459"/>
</dbReference>
<feature type="compositionally biased region" description="Low complexity" evidence="1">
    <location>
        <begin position="65"/>
        <end position="82"/>
    </location>
</feature>
<dbReference type="Pfam" id="PF04311">
    <property type="entry name" value="DUF459"/>
    <property type="match status" value="1"/>
</dbReference>
<gene>
    <name evidence="2" type="ORF">G3N56_15395</name>
</gene>
<dbReference type="InterPro" id="IPR051532">
    <property type="entry name" value="Ester_Hydrolysis_Enzymes"/>
</dbReference>
<name>A0A7K3NSC2_9BACT</name>
<dbReference type="PANTHER" id="PTHR30383">
    <property type="entry name" value="THIOESTERASE 1/PROTEASE 1/LYSOPHOSPHOLIPASE L1"/>
    <property type="match status" value="1"/>
</dbReference>
<feature type="non-terminal residue" evidence="2">
    <location>
        <position position="1"/>
    </location>
</feature>
<reference evidence="2 3" key="1">
    <citation type="submission" date="2020-02" db="EMBL/GenBank/DDBJ databases">
        <title>Comparative genomics of sulfur disproportionating microorganisms.</title>
        <authorList>
            <person name="Ward L.M."/>
            <person name="Bertran E."/>
            <person name="Johnston D.T."/>
        </authorList>
    </citation>
    <scope>NUCLEOTIDE SEQUENCE [LARGE SCALE GENOMIC DNA]</scope>
    <source>
        <strain evidence="2 3">DSM 3696</strain>
    </source>
</reference>
<protein>
    <submittedName>
        <fullName evidence="2">DUF459 domain-containing protein</fullName>
    </submittedName>
</protein>
<dbReference type="Proteomes" id="UP000469724">
    <property type="component" value="Unassembled WGS sequence"/>
</dbReference>
<dbReference type="RefSeq" id="WP_163303197.1">
    <property type="nucleotide sequence ID" value="NZ_JAAGRQ010000080.1"/>
</dbReference>
<evidence type="ECO:0000256" key="1">
    <source>
        <dbReference type="SAM" id="MobiDB-lite"/>
    </source>
</evidence>
<dbReference type="GO" id="GO:0016788">
    <property type="term" value="F:hydrolase activity, acting on ester bonds"/>
    <property type="evidence" value="ECO:0007669"/>
    <property type="project" value="UniProtKB-ARBA"/>
</dbReference>
<evidence type="ECO:0000313" key="3">
    <source>
        <dbReference type="Proteomes" id="UP000469724"/>
    </source>
</evidence>
<dbReference type="SUPFAM" id="SSF52266">
    <property type="entry name" value="SGNH hydrolase"/>
    <property type="match status" value="1"/>
</dbReference>
<feature type="region of interest" description="Disordered" evidence="1">
    <location>
        <begin position="48"/>
        <end position="82"/>
    </location>
</feature>
<sequence length="286" mass="30198">ALDPSPFSPLVEPLAARLFVIFPDVRPTQTPQAEATPPQALAALPDADAGRKAMSPTSPVPPPSLEKAAAPAPEPTAAKASKTPGRTVLVVGDSFAVGIGMTLAESLRGATEIRLEQKGKTSSGLDNVKFHNWGQTLEDLLASARPDALVVMIGGNDAQNGPGTEVWADSYRQKAGDFLGIAAKKNVPVYWVALPPMRDAGLNARVKTANAAMRTACESGPNCQFIDAWNLFSDDKGEFAAEKNLGGKTVKLRGKDGVHFTMAGYRLLSDRVLDGVAQTLEISQKK</sequence>
<accession>A0A7K3NSC2</accession>